<evidence type="ECO:0000313" key="3">
    <source>
        <dbReference type="Proteomes" id="UP000807353"/>
    </source>
</evidence>
<feature type="region of interest" description="Disordered" evidence="1">
    <location>
        <begin position="208"/>
        <end position="259"/>
    </location>
</feature>
<reference evidence="2" key="1">
    <citation type="submission" date="2020-11" db="EMBL/GenBank/DDBJ databases">
        <authorList>
            <consortium name="DOE Joint Genome Institute"/>
            <person name="Ahrendt S."/>
            <person name="Riley R."/>
            <person name="Andreopoulos W."/>
            <person name="Labutti K."/>
            <person name="Pangilinan J."/>
            <person name="Ruiz-Duenas F.J."/>
            <person name="Barrasa J.M."/>
            <person name="Sanchez-Garcia M."/>
            <person name="Camarero S."/>
            <person name="Miyauchi S."/>
            <person name="Serrano A."/>
            <person name="Linde D."/>
            <person name="Babiker R."/>
            <person name="Drula E."/>
            <person name="Ayuso-Fernandez I."/>
            <person name="Pacheco R."/>
            <person name="Padilla G."/>
            <person name="Ferreira P."/>
            <person name="Barriuso J."/>
            <person name="Kellner H."/>
            <person name="Castanera R."/>
            <person name="Alfaro M."/>
            <person name="Ramirez L."/>
            <person name="Pisabarro A.G."/>
            <person name="Kuo A."/>
            <person name="Tritt A."/>
            <person name="Lipzen A."/>
            <person name="He G."/>
            <person name="Yan M."/>
            <person name="Ng V."/>
            <person name="Cullen D."/>
            <person name="Martin F."/>
            <person name="Rosso M.-N."/>
            <person name="Henrissat B."/>
            <person name="Hibbett D."/>
            <person name="Martinez A.T."/>
            <person name="Grigoriev I.V."/>
        </authorList>
    </citation>
    <scope>NUCLEOTIDE SEQUENCE</scope>
    <source>
        <strain evidence="2">CBS 247.69</strain>
    </source>
</reference>
<protein>
    <submittedName>
        <fullName evidence="2">Uncharacterized protein</fullName>
    </submittedName>
</protein>
<accession>A0A9P5YGB0</accession>
<feature type="region of interest" description="Disordered" evidence="1">
    <location>
        <begin position="1"/>
        <end position="171"/>
    </location>
</feature>
<dbReference type="EMBL" id="MU150230">
    <property type="protein sequence ID" value="KAF9469413.1"/>
    <property type="molecule type" value="Genomic_DNA"/>
</dbReference>
<feature type="compositionally biased region" description="Basic and acidic residues" evidence="1">
    <location>
        <begin position="1"/>
        <end position="10"/>
    </location>
</feature>
<dbReference type="AlphaFoldDB" id="A0A9P5YGB0"/>
<proteinExistence type="predicted"/>
<feature type="compositionally biased region" description="Polar residues" evidence="1">
    <location>
        <begin position="121"/>
        <end position="132"/>
    </location>
</feature>
<comment type="caution">
    <text evidence="2">The sequence shown here is derived from an EMBL/GenBank/DDBJ whole genome shotgun (WGS) entry which is preliminary data.</text>
</comment>
<feature type="compositionally biased region" description="Low complexity" evidence="1">
    <location>
        <begin position="80"/>
        <end position="105"/>
    </location>
</feature>
<dbReference type="Proteomes" id="UP000807353">
    <property type="component" value="Unassembled WGS sequence"/>
</dbReference>
<gene>
    <name evidence="2" type="ORF">BDZ94DRAFT_1244391</name>
</gene>
<feature type="compositionally biased region" description="Low complexity" evidence="1">
    <location>
        <begin position="246"/>
        <end position="259"/>
    </location>
</feature>
<evidence type="ECO:0000313" key="2">
    <source>
        <dbReference type="EMBL" id="KAF9469413.1"/>
    </source>
</evidence>
<sequence>MLLRYGDGRPDIPIAPLETTRSSGRGRRQDSASRPPISLPQMPGHRARAGSHGSSPLARSYSRQPDFDRSPPAPEEIRILPSNGSGIPLSSSSSNQPRSRSLPRSVDLRSQPGGFVPPLPTNQGPQVTFSQPEPQPWHPHGGRPYNPQKQPPSIIYAPSHHSRPARYTPPALLQHPPQMGPNGMIYSHSVPPTQFPSKGGVAPYPPMAGQPPHLSSVHEENRGDRSRRQTHERARSLSFARPMAISPSTSTSSLNSQGSGSTYYVLPAAGQKVHVIVSQQLS</sequence>
<dbReference type="OrthoDB" id="3249663at2759"/>
<evidence type="ECO:0000256" key="1">
    <source>
        <dbReference type="SAM" id="MobiDB-lite"/>
    </source>
</evidence>
<feature type="compositionally biased region" description="Basic and acidic residues" evidence="1">
    <location>
        <begin position="216"/>
        <end position="235"/>
    </location>
</feature>
<organism evidence="2 3">
    <name type="scientific">Collybia nuda</name>
    <dbReference type="NCBI Taxonomy" id="64659"/>
    <lineage>
        <taxon>Eukaryota</taxon>
        <taxon>Fungi</taxon>
        <taxon>Dikarya</taxon>
        <taxon>Basidiomycota</taxon>
        <taxon>Agaricomycotina</taxon>
        <taxon>Agaricomycetes</taxon>
        <taxon>Agaricomycetidae</taxon>
        <taxon>Agaricales</taxon>
        <taxon>Tricholomatineae</taxon>
        <taxon>Clitocybaceae</taxon>
        <taxon>Collybia</taxon>
    </lineage>
</organism>
<keyword evidence="3" id="KW-1185">Reference proteome</keyword>
<name>A0A9P5YGB0_9AGAR</name>